<dbReference type="Gene3D" id="2.40.50.230">
    <property type="entry name" value="Gp5 N-terminal domain"/>
    <property type="match status" value="1"/>
</dbReference>
<dbReference type="EMBL" id="ACCL02000011">
    <property type="protein sequence ID" value="EET60354.1"/>
    <property type="molecule type" value="Genomic_DNA"/>
</dbReference>
<dbReference type="eggNOG" id="COG4540">
    <property type="taxonomic scope" value="Bacteria"/>
</dbReference>
<dbReference type="OrthoDB" id="2055361at2"/>
<dbReference type="InterPro" id="IPR037026">
    <property type="entry name" value="Vgr_OB-fold_dom_sf"/>
</dbReference>
<evidence type="ECO:0008006" key="3">
    <source>
        <dbReference type="Google" id="ProtNLM"/>
    </source>
</evidence>
<protein>
    <recommendedName>
        <fullName evidence="3">Phage baseplate assembly protein V</fullName>
    </recommendedName>
</protein>
<gene>
    <name evidence="1" type="ORF">BRYFOR_07550</name>
</gene>
<dbReference type="AlphaFoldDB" id="C6LFZ0"/>
<evidence type="ECO:0000313" key="2">
    <source>
        <dbReference type="Proteomes" id="UP000005561"/>
    </source>
</evidence>
<name>C6LFZ0_9FIRM</name>
<sequence>MENIRIGKISSIDYEKGMAKVMYSDRDDAVTKLLPILTFNDEYKMPQIGSHVLVVHLSNGSELGYILGGYWNIAHAPGKTGKGVFRKEYGSKPGMAYCEYNDENKILKIHSDKIVLSCADGEITVEEIIRKLANL</sequence>
<proteinExistence type="predicted"/>
<dbReference type="RefSeq" id="WP_006862334.1">
    <property type="nucleotide sequence ID" value="NZ_ACCL02000011.1"/>
</dbReference>
<comment type="caution">
    <text evidence="1">The sequence shown here is derived from an EMBL/GenBank/DDBJ whole genome shotgun (WGS) entry which is preliminary data.</text>
</comment>
<dbReference type="STRING" id="168384.SAMN05660368_03630"/>
<organism evidence="1 2">
    <name type="scientific">Marvinbryantia formatexigens DSM 14469</name>
    <dbReference type="NCBI Taxonomy" id="478749"/>
    <lineage>
        <taxon>Bacteria</taxon>
        <taxon>Bacillati</taxon>
        <taxon>Bacillota</taxon>
        <taxon>Clostridia</taxon>
        <taxon>Lachnospirales</taxon>
        <taxon>Lachnospiraceae</taxon>
        <taxon>Marvinbryantia</taxon>
    </lineage>
</organism>
<dbReference type="Proteomes" id="UP000005561">
    <property type="component" value="Unassembled WGS sequence"/>
</dbReference>
<reference evidence="1" key="1">
    <citation type="submission" date="2009-07" db="EMBL/GenBank/DDBJ databases">
        <authorList>
            <person name="Weinstock G."/>
            <person name="Sodergren E."/>
            <person name="Clifton S."/>
            <person name="Fulton L."/>
            <person name="Fulton B."/>
            <person name="Courtney L."/>
            <person name="Fronick C."/>
            <person name="Harrison M."/>
            <person name="Strong C."/>
            <person name="Farmer C."/>
            <person name="Delahaunty K."/>
            <person name="Markovic C."/>
            <person name="Hall O."/>
            <person name="Minx P."/>
            <person name="Tomlinson C."/>
            <person name="Mitreva M."/>
            <person name="Nelson J."/>
            <person name="Hou S."/>
            <person name="Wollam A."/>
            <person name="Pepin K.H."/>
            <person name="Johnson M."/>
            <person name="Bhonagiri V."/>
            <person name="Nash W.E."/>
            <person name="Warren W."/>
            <person name="Chinwalla A."/>
            <person name="Mardis E.R."/>
            <person name="Wilson R.K."/>
        </authorList>
    </citation>
    <scope>NUCLEOTIDE SEQUENCE [LARGE SCALE GENOMIC DNA]</scope>
    <source>
        <strain evidence="1">DSM 14469</strain>
    </source>
</reference>
<keyword evidence="2" id="KW-1185">Reference proteome</keyword>
<accession>C6LFZ0</accession>
<evidence type="ECO:0000313" key="1">
    <source>
        <dbReference type="EMBL" id="EET60354.1"/>
    </source>
</evidence>